<evidence type="ECO:0000259" key="1">
    <source>
        <dbReference type="Pfam" id="PF01266"/>
    </source>
</evidence>
<gene>
    <name evidence="2" type="ORF">UFOVP242_16</name>
</gene>
<sequence>MKIAIIGGGWVGCHLANKLRDIHKVTIFEKNSKLFQETSYSNQNRLHRGYHYARNSKTRELCEKTFTRFTNDYSFMVNAVHNNAYAIPKESVLDYGTYKKIFYDYHFSEVDLGLDNLQDVILVDERFINFKTAGEYFNNKLDDLVVNTEVTSAAALSEDFDLVINCTNNSIPDPDCKDAFYELAVTLLYDKVGYTPFGALTLVDGEFFSIYPYEGNTYTVSDVKYTPVGQFDKLKDLKIYPFHPVDITYYKEMFESRVMKYYPEFKEKFVYKDYFLATKAKYKNSSADRYPVISQQGNVINCFTGKIQGIYVIEDYVKNEIARR</sequence>
<dbReference type="InterPro" id="IPR036188">
    <property type="entry name" value="FAD/NAD-bd_sf"/>
</dbReference>
<protein>
    <submittedName>
        <fullName evidence="2">FAD dependent oxidoreductase</fullName>
    </submittedName>
</protein>
<evidence type="ECO:0000313" key="2">
    <source>
        <dbReference type="EMBL" id="CAB5221671.1"/>
    </source>
</evidence>
<dbReference type="EMBL" id="LR798294">
    <property type="protein sequence ID" value="CAB5221671.1"/>
    <property type="molecule type" value="Genomic_DNA"/>
</dbReference>
<feature type="domain" description="FAD dependent oxidoreductase" evidence="1">
    <location>
        <begin position="2"/>
        <end position="68"/>
    </location>
</feature>
<dbReference type="SUPFAM" id="SSF51971">
    <property type="entry name" value="Nucleotide-binding domain"/>
    <property type="match status" value="1"/>
</dbReference>
<dbReference type="InterPro" id="IPR006076">
    <property type="entry name" value="FAD-dep_OxRdtase"/>
</dbReference>
<dbReference type="Pfam" id="PF01266">
    <property type="entry name" value="DAO"/>
    <property type="match status" value="1"/>
</dbReference>
<accession>A0A6J7WUL0</accession>
<proteinExistence type="predicted"/>
<name>A0A6J7WUL0_9CAUD</name>
<dbReference type="Gene3D" id="3.50.50.60">
    <property type="entry name" value="FAD/NAD(P)-binding domain"/>
    <property type="match status" value="1"/>
</dbReference>
<organism evidence="2">
    <name type="scientific">uncultured Caudovirales phage</name>
    <dbReference type="NCBI Taxonomy" id="2100421"/>
    <lineage>
        <taxon>Viruses</taxon>
        <taxon>Duplodnaviria</taxon>
        <taxon>Heunggongvirae</taxon>
        <taxon>Uroviricota</taxon>
        <taxon>Caudoviricetes</taxon>
        <taxon>Peduoviridae</taxon>
        <taxon>Maltschvirus</taxon>
        <taxon>Maltschvirus maltsch</taxon>
    </lineage>
</organism>
<reference evidence="2" key="1">
    <citation type="submission" date="2020-05" db="EMBL/GenBank/DDBJ databases">
        <authorList>
            <person name="Chiriac C."/>
            <person name="Salcher M."/>
            <person name="Ghai R."/>
            <person name="Kavagutti S V."/>
        </authorList>
    </citation>
    <scope>NUCLEOTIDE SEQUENCE</scope>
</reference>